<dbReference type="GO" id="GO:0032259">
    <property type="term" value="P:methylation"/>
    <property type="evidence" value="ECO:0007669"/>
    <property type="project" value="UniProtKB-KW"/>
</dbReference>
<keyword evidence="1 5" id="KW-0489">Methyltransferase</keyword>
<dbReference type="EC" id="2.1.1.37" evidence="7"/>
<dbReference type="PANTHER" id="PTHR46098">
    <property type="entry name" value="TRNA (CYTOSINE(38)-C(5))-METHYLTRANSFERASE"/>
    <property type="match status" value="1"/>
</dbReference>
<dbReference type="Proteomes" id="UP000626697">
    <property type="component" value="Unassembled WGS sequence"/>
</dbReference>
<feature type="active site" evidence="5">
    <location>
        <position position="79"/>
    </location>
</feature>
<dbReference type="EMBL" id="JACJHX010000008">
    <property type="protein sequence ID" value="MBA9027600.1"/>
    <property type="molecule type" value="Genomic_DNA"/>
</dbReference>
<reference evidence="8 9" key="1">
    <citation type="submission" date="2020-08" db="EMBL/GenBank/DDBJ databases">
        <title>Genomic Encyclopedia of Type Strains, Phase IV (KMG-IV): sequencing the most valuable type-strain genomes for metagenomic binning, comparative biology and taxonomic classification.</title>
        <authorList>
            <person name="Goeker M."/>
        </authorList>
    </citation>
    <scope>NUCLEOTIDE SEQUENCE [LARGE SCALE GENOMIC DNA]</scope>
    <source>
        <strain evidence="8 9">DSM 105481</strain>
    </source>
</reference>
<dbReference type="InterPro" id="IPR050750">
    <property type="entry name" value="C5-MTase"/>
</dbReference>
<keyword evidence="2 5" id="KW-0808">Transferase</keyword>
<proteinExistence type="inferred from homology"/>
<comment type="similarity">
    <text evidence="5 6">Belongs to the class I-like SAM-binding methyltransferase superfamily. C5-methyltransferase family.</text>
</comment>
<evidence type="ECO:0000256" key="3">
    <source>
        <dbReference type="ARBA" id="ARBA00022691"/>
    </source>
</evidence>
<accession>A0ABR6CSL5</accession>
<evidence type="ECO:0000256" key="2">
    <source>
        <dbReference type="ARBA" id="ARBA00022679"/>
    </source>
</evidence>
<keyword evidence="4" id="KW-0680">Restriction system</keyword>
<dbReference type="InterPro" id="IPR031303">
    <property type="entry name" value="C5_meth_CS"/>
</dbReference>
<sequence>MIDVVELFAGVGGFRLGLERNEGFNVLWGNQWEPSHKTQHAFNCYDKRFEDRGFHSNEDIAIAKYEIPKHDLLVGGFPCQDYSVARTLNGEAGIQGKKGVLFWEIMDIIRMNTPSFVLLENVDRLLKSPSKRKGRDFAVMLASFRDLGYSVEWRMINAADYGMAQKRRRVFIFAYKNETQFAKKQEESGYSPQELIHEKGFFASEFPLEGTSLKHPVSDDTLPLDIVEVSDTFTANFRNSGIMRNGNFYTEEVIPKTIPSKTLGQVLREAKEYGQVIDERYYLDIDKVGKNGKTALEHFKYLKGSKKIERTSQSGHVYTYSEGGMNFPDDLDSPGRTMLTSEGTKNRSTHVVSDLDTGRLRILTPIECEILNDFPPNWTNTMPERMRYFCMGNALVVGLIEKMGNKIKEIYLGETQLLSVPEHYEGEINKLEMQQEAVTKRIGLLKQEMVNKEFSKPSKVDAEKKLEYKN</sequence>
<dbReference type="SUPFAM" id="SSF53335">
    <property type="entry name" value="S-adenosyl-L-methionine-dependent methyltransferases"/>
    <property type="match status" value="1"/>
</dbReference>
<dbReference type="PROSITE" id="PS51679">
    <property type="entry name" value="SAM_MT_C5"/>
    <property type="match status" value="1"/>
</dbReference>
<evidence type="ECO:0000313" key="9">
    <source>
        <dbReference type="Proteomes" id="UP000626697"/>
    </source>
</evidence>
<keyword evidence="9" id="KW-1185">Reference proteome</keyword>
<dbReference type="PROSITE" id="PS00095">
    <property type="entry name" value="C5_MTASE_2"/>
    <property type="match status" value="1"/>
</dbReference>
<dbReference type="InterPro" id="IPR001525">
    <property type="entry name" value="C5_MeTfrase"/>
</dbReference>
<protein>
    <recommendedName>
        <fullName evidence="7">Cytosine-specific methyltransferase</fullName>
        <ecNumber evidence="7">2.1.1.37</ecNumber>
    </recommendedName>
</protein>
<evidence type="ECO:0000313" key="8">
    <source>
        <dbReference type="EMBL" id="MBA9027600.1"/>
    </source>
</evidence>
<evidence type="ECO:0000256" key="7">
    <source>
        <dbReference type="RuleBase" id="RU000417"/>
    </source>
</evidence>
<dbReference type="PROSITE" id="PS00094">
    <property type="entry name" value="C5_MTASE_1"/>
    <property type="match status" value="1"/>
</dbReference>
<dbReference type="NCBIfam" id="TIGR00675">
    <property type="entry name" value="dcm"/>
    <property type="match status" value="1"/>
</dbReference>
<dbReference type="PRINTS" id="PR00105">
    <property type="entry name" value="C5METTRFRASE"/>
</dbReference>
<dbReference type="GO" id="GO:0003886">
    <property type="term" value="F:DNA (cytosine-5-)-methyltransferase activity"/>
    <property type="evidence" value="ECO:0007669"/>
    <property type="project" value="UniProtKB-EC"/>
</dbReference>
<evidence type="ECO:0000256" key="4">
    <source>
        <dbReference type="ARBA" id="ARBA00022747"/>
    </source>
</evidence>
<keyword evidence="3 5" id="KW-0949">S-adenosyl-L-methionine</keyword>
<gene>
    <name evidence="8" type="ORF">HNP81_002890</name>
</gene>
<dbReference type="PANTHER" id="PTHR46098:SF1">
    <property type="entry name" value="TRNA (CYTOSINE(38)-C(5))-METHYLTRANSFERASE"/>
    <property type="match status" value="1"/>
</dbReference>
<evidence type="ECO:0000256" key="5">
    <source>
        <dbReference type="PROSITE-ProRule" id="PRU01016"/>
    </source>
</evidence>
<evidence type="ECO:0000256" key="6">
    <source>
        <dbReference type="RuleBase" id="RU000416"/>
    </source>
</evidence>
<dbReference type="Pfam" id="PF00145">
    <property type="entry name" value="DNA_methylase"/>
    <property type="match status" value="1"/>
</dbReference>
<comment type="catalytic activity">
    <reaction evidence="7">
        <text>a 2'-deoxycytidine in DNA + S-adenosyl-L-methionine = a 5-methyl-2'-deoxycytidine in DNA + S-adenosyl-L-homocysteine + H(+)</text>
        <dbReference type="Rhea" id="RHEA:13681"/>
        <dbReference type="Rhea" id="RHEA-COMP:11369"/>
        <dbReference type="Rhea" id="RHEA-COMP:11370"/>
        <dbReference type="ChEBI" id="CHEBI:15378"/>
        <dbReference type="ChEBI" id="CHEBI:57856"/>
        <dbReference type="ChEBI" id="CHEBI:59789"/>
        <dbReference type="ChEBI" id="CHEBI:85452"/>
        <dbReference type="ChEBI" id="CHEBI:85454"/>
        <dbReference type="EC" id="2.1.1.37"/>
    </reaction>
</comment>
<dbReference type="InterPro" id="IPR029063">
    <property type="entry name" value="SAM-dependent_MTases_sf"/>
</dbReference>
<name>A0ABR6CSL5_9BACI</name>
<dbReference type="Gene3D" id="3.40.50.150">
    <property type="entry name" value="Vaccinia Virus protein VP39"/>
    <property type="match status" value="1"/>
</dbReference>
<dbReference type="RefSeq" id="WP_182503036.1">
    <property type="nucleotide sequence ID" value="NZ_JACJHX010000008.1"/>
</dbReference>
<dbReference type="InterPro" id="IPR018117">
    <property type="entry name" value="C5_DNA_meth_AS"/>
</dbReference>
<organism evidence="8 9">
    <name type="scientific">Peribacillus huizhouensis</name>
    <dbReference type="NCBI Taxonomy" id="1501239"/>
    <lineage>
        <taxon>Bacteria</taxon>
        <taxon>Bacillati</taxon>
        <taxon>Bacillota</taxon>
        <taxon>Bacilli</taxon>
        <taxon>Bacillales</taxon>
        <taxon>Bacillaceae</taxon>
        <taxon>Peribacillus</taxon>
    </lineage>
</organism>
<evidence type="ECO:0000256" key="1">
    <source>
        <dbReference type="ARBA" id="ARBA00022603"/>
    </source>
</evidence>
<comment type="caution">
    <text evidence="8">The sequence shown here is derived from an EMBL/GenBank/DDBJ whole genome shotgun (WGS) entry which is preliminary data.</text>
</comment>